<dbReference type="Proteomes" id="UP001343724">
    <property type="component" value="Unassembled WGS sequence"/>
</dbReference>
<dbReference type="RefSeq" id="WP_326439611.1">
    <property type="nucleotide sequence ID" value="NZ_JAYMFH010000003.1"/>
</dbReference>
<sequence length="128" mass="14467">MIEKPAAIAANAVKSAKWDEITEGRDFQAADAPVLSMLCHWFAVMEQCIEDMDDMDGQLVYSNRMEDVKPIPQLDIMKKASAEIRQLNKQLGIRDEKAPEPKREVSIIHVLHQDRQSRAANHRRASAG</sequence>
<organism evidence="1 2">
    <name type="scientific">Adlercreutzia shanghongiae</name>
    <dbReference type="NCBI Taxonomy" id="3111773"/>
    <lineage>
        <taxon>Bacteria</taxon>
        <taxon>Bacillati</taxon>
        <taxon>Actinomycetota</taxon>
        <taxon>Coriobacteriia</taxon>
        <taxon>Eggerthellales</taxon>
        <taxon>Eggerthellaceae</taxon>
        <taxon>Adlercreutzia</taxon>
    </lineage>
</organism>
<proteinExistence type="predicted"/>
<evidence type="ECO:0008006" key="3">
    <source>
        <dbReference type="Google" id="ProtNLM"/>
    </source>
</evidence>
<name>A0ABU6IWZ7_9ACTN</name>
<reference evidence="1 2" key="1">
    <citation type="submission" date="2024-01" db="EMBL/GenBank/DDBJ databases">
        <title>novel species in genus Adlercreutzia.</title>
        <authorList>
            <person name="Liu X."/>
        </authorList>
    </citation>
    <scope>NUCLEOTIDE SEQUENCE [LARGE SCALE GENOMIC DNA]</scope>
    <source>
        <strain evidence="1 2">R22</strain>
    </source>
</reference>
<protein>
    <recommendedName>
        <fullName evidence="3">P27 family phage terminase small subunit</fullName>
    </recommendedName>
</protein>
<dbReference type="EMBL" id="JAYMFH010000003">
    <property type="protein sequence ID" value="MEC4294363.1"/>
    <property type="molecule type" value="Genomic_DNA"/>
</dbReference>
<keyword evidence="2" id="KW-1185">Reference proteome</keyword>
<evidence type="ECO:0000313" key="2">
    <source>
        <dbReference type="Proteomes" id="UP001343724"/>
    </source>
</evidence>
<comment type="caution">
    <text evidence="1">The sequence shown here is derived from an EMBL/GenBank/DDBJ whole genome shotgun (WGS) entry which is preliminary data.</text>
</comment>
<accession>A0ABU6IWZ7</accession>
<gene>
    <name evidence="1" type="ORF">VJ920_03445</name>
</gene>
<evidence type="ECO:0000313" key="1">
    <source>
        <dbReference type="EMBL" id="MEC4294363.1"/>
    </source>
</evidence>